<evidence type="ECO:0000313" key="7">
    <source>
        <dbReference type="Proteomes" id="UP001209803"/>
    </source>
</evidence>
<dbReference type="InterPro" id="IPR018484">
    <property type="entry name" value="FGGY_N"/>
</dbReference>
<evidence type="ECO:0000256" key="2">
    <source>
        <dbReference type="ARBA" id="ARBA00022679"/>
    </source>
</evidence>
<keyword evidence="2" id="KW-0808">Transferase</keyword>
<feature type="domain" description="Carbohydrate kinase FGGY N-terminal" evidence="4">
    <location>
        <begin position="8"/>
        <end position="241"/>
    </location>
</feature>
<evidence type="ECO:0000256" key="3">
    <source>
        <dbReference type="ARBA" id="ARBA00022777"/>
    </source>
</evidence>
<dbReference type="PANTHER" id="PTHR43095:SF5">
    <property type="entry name" value="XYLULOSE KINASE"/>
    <property type="match status" value="1"/>
</dbReference>
<evidence type="ECO:0000313" key="6">
    <source>
        <dbReference type="EMBL" id="WFE90309.1"/>
    </source>
</evidence>
<dbReference type="EMBL" id="CP120863">
    <property type="protein sequence ID" value="WFE90309.1"/>
    <property type="molecule type" value="Genomic_DNA"/>
</dbReference>
<comment type="similarity">
    <text evidence="1">Belongs to the FGGY kinase family.</text>
</comment>
<accession>A0ABY8F736</accession>
<dbReference type="InterPro" id="IPR043129">
    <property type="entry name" value="ATPase_NBD"/>
</dbReference>
<dbReference type="Pfam" id="PF00370">
    <property type="entry name" value="FGGY_N"/>
    <property type="match status" value="1"/>
</dbReference>
<dbReference type="SUPFAM" id="SSF53067">
    <property type="entry name" value="Actin-like ATPase domain"/>
    <property type="match status" value="2"/>
</dbReference>
<gene>
    <name evidence="6" type="ORF">K1718_02870</name>
</gene>
<sequence length="470" mass="50881">MVTIRHVGVIDIGKTNVKVAVVDLEQRVEIGVLTRPNNVLPGPPYPHYDIDGHWHFICDALKELNLAHGIDALSVTAHGASAVLLDKEGRLASPVIDYEFTGPDDLETEYDEIRPAFSETGSPRLSMGLNVGAQIHWQLSNDPTLHDRIATVLTYPQYWTYRLTGKLANEVTSLGCHTDLWCPQQASYSSLIGKLDLGARMAPVKKAADLMGPLLPDVAQEIGIPADLKVTCGIHDSNASLYPYLQERRPPFSVVSTGTWVITLAIGGVDVTLDPSRDTLMNVNAHGDPVPSARFMGGREFDLVMSGREASCAARDVEHVLTEPILLFPAVDPRSGPFQGKTHSWNTDETNLSDGERYAAVSFYLALMTAECLKITGALGPSLVEGPFARNSLYLDMLAAATERSVETSSGSSTGTSTGAALLLDKKVTAQAFGSDFTDKAETFDGRLTGYASEWKSAVQSQLNRSIPQR</sequence>
<dbReference type="CDD" id="cd07772">
    <property type="entry name" value="ASKHA_NBD_FGGY_NaCK-like"/>
    <property type="match status" value="1"/>
</dbReference>
<dbReference type="PANTHER" id="PTHR43095">
    <property type="entry name" value="SUGAR KINASE"/>
    <property type="match status" value="1"/>
</dbReference>
<dbReference type="Pfam" id="PF21546">
    <property type="entry name" value="FGGY_C_2"/>
    <property type="match status" value="1"/>
</dbReference>
<evidence type="ECO:0000259" key="4">
    <source>
        <dbReference type="Pfam" id="PF00370"/>
    </source>
</evidence>
<keyword evidence="7" id="KW-1185">Reference proteome</keyword>
<dbReference type="Proteomes" id="UP001209803">
    <property type="component" value="Chromosome"/>
</dbReference>
<reference evidence="6 7" key="1">
    <citation type="submission" date="2023-03" db="EMBL/GenBank/DDBJ databases">
        <title>Roseibium porphyridii sp. nov. and Roseibium rhodosorbium sp. nov. isolated from marine algae, Porphyridium cruentum and Rhodosorus marinus, respectively.</title>
        <authorList>
            <person name="Lee M.W."/>
            <person name="Choi B.J."/>
            <person name="Lee J.K."/>
            <person name="Choi D.G."/>
            <person name="Baek J.H."/>
            <person name="Bayburt H."/>
            <person name="Kim J.M."/>
            <person name="Han D.M."/>
            <person name="Kim K.H."/>
            <person name="Jeon C.O."/>
        </authorList>
    </citation>
    <scope>NUCLEOTIDE SEQUENCE [LARGE SCALE GENOMIC DNA]</scope>
    <source>
        <strain evidence="6 7">KMA01</strain>
    </source>
</reference>
<dbReference type="GO" id="GO:0016301">
    <property type="term" value="F:kinase activity"/>
    <property type="evidence" value="ECO:0007669"/>
    <property type="project" value="UniProtKB-KW"/>
</dbReference>
<evidence type="ECO:0000259" key="5">
    <source>
        <dbReference type="Pfam" id="PF21546"/>
    </source>
</evidence>
<dbReference type="InterPro" id="IPR049382">
    <property type="entry name" value="FGGY_C_2"/>
</dbReference>
<dbReference type="InterPro" id="IPR050406">
    <property type="entry name" value="FGGY_Carb_Kinase"/>
</dbReference>
<proteinExistence type="inferred from homology"/>
<organism evidence="6 7">
    <name type="scientific">Roseibium porphyridii</name>
    <dbReference type="NCBI Taxonomy" id="2866279"/>
    <lineage>
        <taxon>Bacteria</taxon>
        <taxon>Pseudomonadati</taxon>
        <taxon>Pseudomonadota</taxon>
        <taxon>Alphaproteobacteria</taxon>
        <taxon>Hyphomicrobiales</taxon>
        <taxon>Stappiaceae</taxon>
        <taxon>Roseibium</taxon>
    </lineage>
</organism>
<protein>
    <submittedName>
        <fullName evidence="6">FGGY-family carbohydrate kinase</fullName>
    </submittedName>
</protein>
<keyword evidence="3 6" id="KW-0418">Kinase</keyword>
<feature type="domain" description="Carbohydrate kinase FGGY C-terminal" evidence="5">
    <location>
        <begin position="250"/>
        <end position="427"/>
    </location>
</feature>
<dbReference type="RefSeq" id="WP_265679815.1">
    <property type="nucleotide sequence ID" value="NZ_CP120863.1"/>
</dbReference>
<evidence type="ECO:0000256" key="1">
    <source>
        <dbReference type="ARBA" id="ARBA00009156"/>
    </source>
</evidence>
<dbReference type="Gene3D" id="3.30.420.40">
    <property type="match status" value="2"/>
</dbReference>
<name>A0ABY8F736_9HYPH</name>